<organism evidence="1 2">
    <name type="scientific">Scortum barcoo</name>
    <name type="common">barcoo grunter</name>
    <dbReference type="NCBI Taxonomy" id="214431"/>
    <lineage>
        <taxon>Eukaryota</taxon>
        <taxon>Metazoa</taxon>
        <taxon>Chordata</taxon>
        <taxon>Craniata</taxon>
        <taxon>Vertebrata</taxon>
        <taxon>Euteleostomi</taxon>
        <taxon>Actinopterygii</taxon>
        <taxon>Neopterygii</taxon>
        <taxon>Teleostei</taxon>
        <taxon>Neoteleostei</taxon>
        <taxon>Acanthomorphata</taxon>
        <taxon>Eupercaria</taxon>
        <taxon>Centrarchiformes</taxon>
        <taxon>Terapontoidei</taxon>
        <taxon>Terapontidae</taxon>
        <taxon>Scortum</taxon>
    </lineage>
</organism>
<dbReference type="EMBL" id="CM041532">
    <property type="protein sequence ID" value="KAI3376669.1"/>
    <property type="molecule type" value="Genomic_DNA"/>
</dbReference>
<comment type="caution">
    <text evidence="1">The sequence shown here is derived from an EMBL/GenBank/DDBJ whole genome shotgun (WGS) entry which is preliminary data.</text>
</comment>
<sequence>MSHREEASGKTQRTRWRDYVSRLAWERPRVPPEELEEVSGVREVWASLLRLLPPCDPVPDQALVSELQPKRSPFPPQRPLPLSPARGASPTVSPARIPVSKPSPGLLVMMPPAVGPKPVGKVSAIPPLRALRIGPRSFSLNNPKQFLDNLRVLYQTYGLGSFEQYEGNFHKFFDQEFNGFYVEYAPTTWLKFADDTTLVGLITKGDETHYRKEGAAADQMVQRQQPPAKRQQDQRDCCQLPERPHPTPPTDHRQVLQWKGASAPPPIMTTFYRGTIESILTSCITVWGGSYTVHNRKAPTTHPVIYCFCLFLTHQLIGNTIIDGNGCRSTRASWQHISAVWSRSLSLVPVQPPPAAGARTLDRQRSYSTEYSNTLQSKSFWQYGIVVTVFLSSIADRLLPFAPSQSVAGAARSSSDLSHLLTDGLQVHCRWRYMMLARFLFWGGQVNQHLDGLGQPSQPLILCDELGGTQGILGGEKERSEQVQLCRAVM</sequence>
<name>A0ACB8X9G2_9TELE</name>
<dbReference type="Proteomes" id="UP000831701">
    <property type="component" value="Chromosome 2"/>
</dbReference>
<evidence type="ECO:0000313" key="1">
    <source>
        <dbReference type="EMBL" id="KAI3376669.1"/>
    </source>
</evidence>
<evidence type="ECO:0000313" key="2">
    <source>
        <dbReference type="Proteomes" id="UP000831701"/>
    </source>
</evidence>
<proteinExistence type="predicted"/>
<protein>
    <submittedName>
        <fullName evidence="1">Uncharacterized protein</fullName>
    </submittedName>
</protein>
<reference evidence="1" key="1">
    <citation type="submission" date="2022-04" db="EMBL/GenBank/DDBJ databases">
        <title>Jade perch genome.</title>
        <authorList>
            <person name="Chao B."/>
        </authorList>
    </citation>
    <scope>NUCLEOTIDE SEQUENCE</scope>
    <source>
        <strain evidence="1">CB-2022</strain>
    </source>
</reference>
<gene>
    <name evidence="1" type="ORF">L3Q82_017089</name>
</gene>
<keyword evidence="2" id="KW-1185">Reference proteome</keyword>
<accession>A0ACB8X9G2</accession>